<dbReference type="Gene3D" id="3.10.560.10">
    <property type="entry name" value="Outer membrane lipoprotein wza domain like"/>
    <property type="match status" value="1"/>
</dbReference>
<dbReference type="Pfam" id="PF02563">
    <property type="entry name" value="Poly_export"/>
    <property type="match status" value="1"/>
</dbReference>
<dbReference type="RefSeq" id="WP_053223208.1">
    <property type="nucleotide sequence ID" value="NZ_JSVA01000008.1"/>
</dbReference>
<evidence type="ECO:0000313" key="4">
    <source>
        <dbReference type="EMBL" id="KOF03261.1"/>
    </source>
</evidence>
<dbReference type="InterPro" id="IPR049712">
    <property type="entry name" value="Poly_export"/>
</dbReference>
<proteinExistence type="predicted"/>
<sequence>MVKKILGLVVLIAIVSSCIPNEKIILFQNKEGVDELGLDTLITPPRSEYYLQPRDILSINFFSNVETAVEPFRQSTADVIATTGSGQGQQGGGQGGAQGGRQSLGQTFVIDNNGFLLINTLEPLRASGLTTKALKDSLESVIRRVKGVKDISVNVSLAGIRYTTTGEIGGGQQLIVGSEANLLEAIANAGGFTINADRQKVQVLRNYEGGVKWHEIDVTQRDLMLTEFWYVKPGDIIYAPPLKLREIGAGDNFLSQLGVVVGLISTGIFLISLTSN</sequence>
<keyword evidence="2" id="KW-1133">Transmembrane helix</keyword>
<feature type="transmembrane region" description="Helical" evidence="2">
    <location>
        <begin position="253"/>
        <end position="273"/>
    </location>
</feature>
<evidence type="ECO:0000313" key="5">
    <source>
        <dbReference type="Proteomes" id="UP000036908"/>
    </source>
</evidence>
<keyword evidence="2" id="KW-0472">Membrane</keyword>
<dbReference type="EMBL" id="JSVA01000008">
    <property type="protein sequence ID" value="KOF03261.1"/>
    <property type="molecule type" value="Genomic_DNA"/>
</dbReference>
<dbReference type="Proteomes" id="UP000036908">
    <property type="component" value="Unassembled WGS sequence"/>
</dbReference>
<evidence type="ECO:0000256" key="2">
    <source>
        <dbReference type="SAM" id="Phobius"/>
    </source>
</evidence>
<dbReference type="PATRIC" id="fig|1566026.4.peg.3467"/>
<comment type="caution">
    <text evidence="4">The sequence shown here is derived from an EMBL/GenBank/DDBJ whole genome shotgun (WGS) entry which is preliminary data.</text>
</comment>
<dbReference type="AlphaFoldDB" id="A0A0L8ALY2"/>
<evidence type="ECO:0000259" key="3">
    <source>
        <dbReference type="Pfam" id="PF02563"/>
    </source>
</evidence>
<dbReference type="GO" id="GO:0015159">
    <property type="term" value="F:polysaccharide transmembrane transporter activity"/>
    <property type="evidence" value="ECO:0007669"/>
    <property type="project" value="InterPro"/>
</dbReference>
<feature type="domain" description="Polysaccharide export protein N-terminal" evidence="3">
    <location>
        <begin position="44"/>
        <end position="157"/>
    </location>
</feature>
<keyword evidence="1" id="KW-0732">Signal</keyword>
<protein>
    <recommendedName>
        <fullName evidence="3">Polysaccharide export protein N-terminal domain-containing protein</fullName>
    </recommendedName>
</protein>
<name>A0A0L8ALY2_9BACT</name>
<dbReference type="OrthoDB" id="662756at2"/>
<dbReference type="PANTHER" id="PTHR33619">
    <property type="entry name" value="POLYSACCHARIDE EXPORT PROTEIN GFCE-RELATED"/>
    <property type="match status" value="1"/>
</dbReference>
<dbReference type="Gene3D" id="3.30.1950.10">
    <property type="entry name" value="wza like domain"/>
    <property type="match status" value="1"/>
</dbReference>
<dbReference type="InterPro" id="IPR003715">
    <property type="entry name" value="Poly_export_N"/>
</dbReference>
<keyword evidence="2" id="KW-0812">Transmembrane</keyword>
<keyword evidence="5" id="KW-1185">Reference proteome</keyword>
<gene>
    <name evidence="4" type="ORF">OB69_08165</name>
</gene>
<dbReference type="PROSITE" id="PS51257">
    <property type="entry name" value="PROKAR_LIPOPROTEIN"/>
    <property type="match status" value="1"/>
</dbReference>
<reference evidence="5" key="1">
    <citation type="submission" date="2014-11" db="EMBL/GenBank/DDBJ databases">
        <title>Genome sequencing of Roseivirga sp. D-25.</title>
        <authorList>
            <person name="Selvaratnam C."/>
            <person name="Thevarajoo S."/>
            <person name="Goh K.M."/>
            <person name="Eee R."/>
            <person name="Chan K.-G."/>
            <person name="Chong C.S."/>
        </authorList>
    </citation>
    <scope>NUCLEOTIDE SEQUENCE [LARGE SCALE GENOMIC DNA]</scope>
    <source>
        <strain evidence="5">D-25</strain>
    </source>
</reference>
<dbReference type="PANTHER" id="PTHR33619:SF3">
    <property type="entry name" value="POLYSACCHARIDE EXPORT PROTEIN GFCE-RELATED"/>
    <property type="match status" value="1"/>
</dbReference>
<accession>A0A0L8ALY2</accession>
<evidence type="ECO:0000256" key="1">
    <source>
        <dbReference type="ARBA" id="ARBA00022729"/>
    </source>
</evidence>
<organism evidence="4 5">
    <name type="scientific">Roseivirga seohaensis subsp. aquiponti</name>
    <dbReference type="NCBI Taxonomy" id="1566026"/>
    <lineage>
        <taxon>Bacteria</taxon>
        <taxon>Pseudomonadati</taxon>
        <taxon>Bacteroidota</taxon>
        <taxon>Cytophagia</taxon>
        <taxon>Cytophagales</taxon>
        <taxon>Roseivirgaceae</taxon>
        <taxon>Roseivirga</taxon>
    </lineage>
</organism>